<dbReference type="KEGG" id="spl:Spea_1759"/>
<dbReference type="EMBL" id="CP000851">
    <property type="protein sequence ID" value="ABV87082.1"/>
    <property type="molecule type" value="Genomic_DNA"/>
</dbReference>
<dbReference type="Proteomes" id="UP000002608">
    <property type="component" value="Chromosome"/>
</dbReference>
<keyword evidence="2" id="KW-1185">Reference proteome</keyword>
<accession>A8H3E5</accession>
<name>A8H3E5_SHEPA</name>
<dbReference type="AlphaFoldDB" id="A8H3E5"/>
<protein>
    <submittedName>
        <fullName evidence="1">Uncharacterized protein</fullName>
    </submittedName>
</protein>
<evidence type="ECO:0000313" key="2">
    <source>
        <dbReference type="Proteomes" id="UP000002608"/>
    </source>
</evidence>
<reference evidence="1 2" key="1">
    <citation type="submission" date="2007-10" db="EMBL/GenBank/DDBJ databases">
        <title>Complete sequence of Shewanella pealeana ATCC 700345.</title>
        <authorList>
            <consortium name="US DOE Joint Genome Institute"/>
            <person name="Copeland A."/>
            <person name="Lucas S."/>
            <person name="Lapidus A."/>
            <person name="Barry K."/>
            <person name="Glavina del Rio T."/>
            <person name="Dalin E."/>
            <person name="Tice H."/>
            <person name="Pitluck S."/>
            <person name="Chertkov O."/>
            <person name="Brettin T."/>
            <person name="Bruce D."/>
            <person name="Detter J.C."/>
            <person name="Han C."/>
            <person name="Schmutz J."/>
            <person name="Larimer F."/>
            <person name="Land M."/>
            <person name="Hauser L."/>
            <person name="Kyrpides N."/>
            <person name="Kim E."/>
            <person name="Zhao J.-S.Z."/>
            <person name="Manno D."/>
            <person name="Hawari J."/>
            <person name="Richardson P."/>
        </authorList>
    </citation>
    <scope>NUCLEOTIDE SEQUENCE [LARGE SCALE GENOMIC DNA]</scope>
    <source>
        <strain evidence="2">ATCC 700345 / ANG-SQ1</strain>
    </source>
</reference>
<dbReference type="eggNOG" id="ENOG5032XUX">
    <property type="taxonomic scope" value="Bacteria"/>
</dbReference>
<evidence type="ECO:0000313" key="1">
    <source>
        <dbReference type="EMBL" id="ABV87082.1"/>
    </source>
</evidence>
<proteinExistence type="predicted"/>
<dbReference type="STRING" id="398579.Spea_1759"/>
<dbReference type="Pfam" id="PF22098">
    <property type="entry name" value="DUF6942"/>
    <property type="match status" value="1"/>
</dbReference>
<dbReference type="InterPro" id="IPR054222">
    <property type="entry name" value="DUF6942"/>
</dbReference>
<sequence length="159" mass="18251">MNKNKQIIGFDGAKTCFYLPTPPILPDNWSHTAPNAVQHFIEANGNHWRKILTIMAKLSVTDKNWKYYRDHLLLKQDECISINGNKLNPNASLHIICGQQSALKLSLNSELFKPIALNSNYVSKHTHQEIYLCPYLDYRQFPNLQINILRAALNLPPLN</sequence>
<gene>
    <name evidence="1" type="ordered locus">Spea_1759</name>
</gene>
<dbReference type="OrthoDB" id="6077837at2"/>
<dbReference type="RefSeq" id="WP_012155002.1">
    <property type="nucleotide sequence ID" value="NC_009901.1"/>
</dbReference>
<organism evidence="1 2">
    <name type="scientific">Shewanella pealeana (strain ATCC 700345 / ANG-SQ1)</name>
    <dbReference type="NCBI Taxonomy" id="398579"/>
    <lineage>
        <taxon>Bacteria</taxon>
        <taxon>Pseudomonadati</taxon>
        <taxon>Pseudomonadota</taxon>
        <taxon>Gammaproteobacteria</taxon>
        <taxon>Alteromonadales</taxon>
        <taxon>Shewanellaceae</taxon>
        <taxon>Shewanella</taxon>
    </lineage>
</organism>
<dbReference type="HOGENOM" id="CLU_108934_0_0_6"/>